<protein>
    <recommendedName>
        <fullName evidence="3">DUF3558 domain-containing protein</fullName>
    </recommendedName>
</protein>
<evidence type="ECO:0000313" key="2">
    <source>
        <dbReference type="Proteomes" id="UP000572007"/>
    </source>
</evidence>
<gene>
    <name evidence="1" type="ORF">HGA10_02080</name>
</gene>
<sequence>MLAFLEVWCAGGKFAKAVCLAAVAAMVAGCGQLVEGSPIPVSTDPAATVPPQSAIFPGDLAEASVAPGTADLMGRVRSSHACLLHDREFARRYGTPADGWLIERFSKCGVMVNSDVEPGAGYIFELSLADAYLSIDRDQDTAEEVGGHEVFRSRTSYGTHDCTYYLPIGKTGFAHGLRGRRVHSPGQPSEWPARCESTKEYLGALADTLIEMPPRDIGASPGSRSLVQKNPCAADASIRDLFPGWNGGQTGWVSAYSCTIDLSKPGDPYKITVTATFMRNNEQAAVLPEDGVVTHDGLSGVEYPSTGNAALPSPNKCGYALTYVPAAVPGAATAHVVSVSVDANPQNPLAASWPAAPFDMCERARAVSSAVLAGIG</sequence>
<evidence type="ECO:0008006" key="3">
    <source>
        <dbReference type="Google" id="ProtNLM"/>
    </source>
</evidence>
<name>A0A846VZR9_9NOCA</name>
<organism evidence="1 2">
    <name type="scientific">Nocardia coubleae</name>
    <dbReference type="NCBI Taxonomy" id="356147"/>
    <lineage>
        <taxon>Bacteria</taxon>
        <taxon>Bacillati</taxon>
        <taxon>Actinomycetota</taxon>
        <taxon>Actinomycetes</taxon>
        <taxon>Mycobacteriales</taxon>
        <taxon>Nocardiaceae</taxon>
        <taxon>Nocardia</taxon>
    </lineage>
</organism>
<evidence type="ECO:0000313" key="1">
    <source>
        <dbReference type="EMBL" id="NKX86100.1"/>
    </source>
</evidence>
<dbReference type="Proteomes" id="UP000572007">
    <property type="component" value="Unassembled WGS sequence"/>
</dbReference>
<dbReference type="AlphaFoldDB" id="A0A846VZR9"/>
<proteinExistence type="predicted"/>
<dbReference type="EMBL" id="JAAXOM010000001">
    <property type="protein sequence ID" value="NKX86100.1"/>
    <property type="molecule type" value="Genomic_DNA"/>
</dbReference>
<comment type="caution">
    <text evidence="1">The sequence shown here is derived from an EMBL/GenBank/DDBJ whole genome shotgun (WGS) entry which is preliminary data.</text>
</comment>
<reference evidence="1 2" key="1">
    <citation type="submission" date="2020-04" db="EMBL/GenBank/DDBJ databases">
        <title>MicrobeNet Type strains.</title>
        <authorList>
            <person name="Nicholson A.C."/>
        </authorList>
    </citation>
    <scope>NUCLEOTIDE SEQUENCE [LARGE SCALE GENOMIC DNA]</scope>
    <source>
        <strain evidence="1 2">DSM 44960</strain>
    </source>
</reference>
<keyword evidence="2" id="KW-1185">Reference proteome</keyword>
<accession>A0A846VZR9</accession>
<dbReference type="RefSeq" id="WP_067638232.1">
    <property type="nucleotide sequence ID" value="NZ_JAAXOM010000001.1"/>
</dbReference>